<evidence type="ECO:0000256" key="1">
    <source>
        <dbReference type="ARBA" id="ARBA00022692"/>
    </source>
</evidence>
<dbReference type="Proteomes" id="UP001596292">
    <property type="component" value="Unassembled WGS sequence"/>
</dbReference>
<protein>
    <submittedName>
        <fullName evidence="6">MFS transporter</fullName>
    </submittedName>
</protein>
<evidence type="ECO:0000256" key="3">
    <source>
        <dbReference type="ARBA" id="ARBA00023136"/>
    </source>
</evidence>
<dbReference type="Pfam" id="PF07690">
    <property type="entry name" value="MFS_1"/>
    <property type="match status" value="1"/>
</dbReference>
<organism evidence="6 7">
    <name type="scientific">Methylobacterium komagatae</name>
    <dbReference type="NCBI Taxonomy" id="374425"/>
    <lineage>
        <taxon>Bacteria</taxon>
        <taxon>Pseudomonadati</taxon>
        <taxon>Pseudomonadota</taxon>
        <taxon>Alphaproteobacteria</taxon>
        <taxon>Hyphomicrobiales</taxon>
        <taxon>Methylobacteriaceae</taxon>
        <taxon>Methylobacterium</taxon>
    </lineage>
</organism>
<feature type="transmembrane region" description="Helical" evidence="4">
    <location>
        <begin position="71"/>
        <end position="91"/>
    </location>
</feature>
<feature type="domain" description="Major facilitator superfamily (MFS) profile" evidence="5">
    <location>
        <begin position="266"/>
        <end position="467"/>
    </location>
</feature>
<name>A0ABW2BJH3_9HYPH</name>
<gene>
    <name evidence="6" type="ORF">ACFQE0_07920</name>
</gene>
<dbReference type="EMBL" id="JBHSWN010000001">
    <property type="protein sequence ID" value="MFC6789551.1"/>
    <property type="molecule type" value="Genomic_DNA"/>
</dbReference>
<evidence type="ECO:0000313" key="6">
    <source>
        <dbReference type="EMBL" id="MFC6789551.1"/>
    </source>
</evidence>
<dbReference type="InterPro" id="IPR020846">
    <property type="entry name" value="MFS_dom"/>
</dbReference>
<feature type="transmembrane region" description="Helical" evidence="4">
    <location>
        <begin position="336"/>
        <end position="357"/>
    </location>
</feature>
<feature type="transmembrane region" description="Helical" evidence="4">
    <location>
        <begin position="274"/>
        <end position="295"/>
    </location>
</feature>
<feature type="transmembrane region" description="Helical" evidence="4">
    <location>
        <begin position="429"/>
        <end position="450"/>
    </location>
</feature>
<dbReference type="RefSeq" id="WP_378968619.1">
    <property type="nucleotide sequence ID" value="NZ_JBHSWN010000001.1"/>
</dbReference>
<feature type="transmembrane region" description="Helical" evidence="4">
    <location>
        <begin position="130"/>
        <end position="150"/>
    </location>
</feature>
<dbReference type="InterPro" id="IPR011701">
    <property type="entry name" value="MFS"/>
</dbReference>
<feature type="transmembrane region" description="Helical" evidence="4">
    <location>
        <begin position="222"/>
        <end position="239"/>
    </location>
</feature>
<feature type="transmembrane region" description="Helical" evidence="4">
    <location>
        <begin position="363"/>
        <end position="387"/>
    </location>
</feature>
<dbReference type="InterPro" id="IPR036259">
    <property type="entry name" value="MFS_trans_sf"/>
</dbReference>
<comment type="caution">
    <text evidence="6">The sequence shown here is derived from an EMBL/GenBank/DDBJ whole genome shotgun (WGS) entry which is preliminary data.</text>
</comment>
<evidence type="ECO:0000256" key="2">
    <source>
        <dbReference type="ARBA" id="ARBA00022989"/>
    </source>
</evidence>
<keyword evidence="1 4" id="KW-0812">Transmembrane</keyword>
<dbReference type="SUPFAM" id="SSF103473">
    <property type="entry name" value="MFS general substrate transporter"/>
    <property type="match status" value="1"/>
</dbReference>
<keyword evidence="3 4" id="KW-0472">Membrane</keyword>
<accession>A0ABW2BJH3</accession>
<sequence length="467" mass="47383">MTVAGLKARPLVPAAPARSVRGDEARQELRQELPAEMRPRIVASAEPVAGPPAPEGQGAPVSTVSRRGLDAFAFFVANLQTGFGPFLAVYFSQAKWTQSDIGFALTVGSLVGLLGQVPGGAFVDAARSKRFAAGVAVIAVAGSALALAVWPSFLVVLLAMALHSAASCVLTPAIAAISIGLVGHARAGERLGRNASFQALGNAIAAAGMGACGYYLSNGAVFYLTAALGVPAVMALSAIRASEIEANSRISEEASPAPSEGRGGLRALLANRGLLSFGACMMLFFLANAAMMPLVGSVLTLRASETATALVAACIMVPQAVLAVCAPAVGRATERFGRYPVLLVGFAALPLRGLLLASTTNPYALVAIQVLDGVSASVLGVMVPLVVSDLTRGTGRFNLALGAVGTAMGIGAALSTSIAGIMADRLGSHSAFLGLAFLGFAAFMLVALIMPETRRSRLPEGTAAEAP</sequence>
<feature type="transmembrane region" description="Helical" evidence="4">
    <location>
        <begin position="195"/>
        <end position="216"/>
    </location>
</feature>
<evidence type="ECO:0000259" key="5">
    <source>
        <dbReference type="PROSITE" id="PS50850"/>
    </source>
</evidence>
<feature type="transmembrane region" description="Helical" evidence="4">
    <location>
        <begin position="307"/>
        <end position="329"/>
    </location>
</feature>
<keyword evidence="7" id="KW-1185">Reference proteome</keyword>
<dbReference type="PROSITE" id="PS50850">
    <property type="entry name" value="MFS"/>
    <property type="match status" value="1"/>
</dbReference>
<keyword evidence="2 4" id="KW-1133">Transmembrane helix</keyword>
<evidence type="ECO:0000256" key="4">
    <source>
        <dbReference type="SAM" id="Phobius"/>
    </source>
</evidence>
<feature type="transmembrane region" description="Helical" evidence="4">
    <location>
        <begin position="103"/>
        <end position="123"/>
    </location>
</feature>
<dbReference type="Gene3D" id="1.20.1250.20">
    <property type="entry name" value="MFS general substrate transporter like domains"/>
    <property type="match status" value="2"/>
</dbReference>
<dbReference type="PANTHER" id="PTHR23539:SF1">
    <property type="entry name" value="MAJOR FACILITATOR SUPERFAMILY (MFS) PROFILE DOMAIN-CONTAINING PROTEIN"/>
    <property type="match status" value="1"/>
</dbReference>
<evidence type="ECO:0000313" key="7">
    <source>
        <dbReference type="Proteomes" id="UP001596292"/>
    </source>
</evidence>
<proteinExistence type="predicted"/>
<feature type="transmembrane region" description="Helical" evidence="4">
    <location>
        <begin position="156"/>
        <end position="183"/>
    </location>
</feature>
<reference evidence="7" key="1">
    <citation type="journal article" date="2019" name="Int. J. Syst. Evol. Microbiol.">
        <title>The Global Catalogue of Microorganisms (GCM) 10K type strain sequencing project: providing services to taxonomists for standard genome sequencing and annotation.</title>
        <authorList>
            <consortium name="The Broad Institute Genomics Platform"/>
            <consortium name="The Broad Institute Genome Sequencing Center for Infectious Disease"/>
            <person name="Wu L."/>
            <person name="Ma J."/>
        </authorList>
    </citation>
    <scope>NUCLEOTIDE SEQUENCE [LARGE SCALE GENOMIC DNA]</scope>
    <source>
        <strain evidence="7">CCUG 48316</strain>
    </source>
</reference>
<dbReference type="PANTHER" id="PTHR23539">
    <property type="entry name" value="MFS TRANSPORTER"/>
    <property type="match status" value="1"/>
</dbReference>
<feature type="transmembrane region" description="Helical" evidence="4">
    <location>
        <begin position="399"/>
        <end position="423"/>
    </location>
</feature>